<dbReference type="SUPFAM" id="SSF158457">
    <property type="entry name" value="Orange domain-like"/>
    <property type="match status" value="1"/>
</dbReference>
<evidence type="ECO:0000313" key="7">
    <source>
        <dbReference type="EMBL" id="CAD7227414.1"/>
    </source>
</evidence>
<feature type="region of interest" description="Disordered" evidence="6">
    <location>
        <begin position="33"/>
        <end position="66"/>
    </location>
</feature>
<dbReference type="Pfam" id="PF07527">
    <property type="entry name" value="Hairy_orange"/>
    <property type="match status" value="1"/>
</dbReference>
<dbReference type="InterPro" id="IPR003650">
    <property type="entry name" value="Orange_dom"/>
</dbReference>
<feature type="region of interest" description="Disordered" evidence="6">
    <location>
        <begin position="400"/>
        <end position="441"/>
    </location>
</feature>
<feature type="compositionally biased region" description="Polar residues" evidence="6">
    <location>
        <begin position="49"/>
        <end position="60"/>
    </location>
</feature>
<dbReference type="OrthoDB" id="6371181at2759"/>
<dbReference type="PANTHER" id="PTHR10985">
    <property type="entry name" value="BASIC HELIX-LOOP-HELIX TRANSCRIPTION FACTOR, HES-RELATED"/>
    <property type="match status" value="1"/>
</dbReference>
<feature type="region of interest" description="Disordered" evidence="6">
    <location>
        <begin position="514"/>
        <end position="533"/>
    </location>
</feature>
<dbReference type="AlphaFoldDB" id="A0A7R8WE17"/>
<evidence type="ECO:0000256" key="3">
    <source>
        <dbReference type="ARBA" id="ARBA00023125"/>
    </source>
</evidence>
<dbReference type="InterPro" id="IPR036638">
    <property type="entry name" value="HLH_DNA-bd_sf"/>
</dbReference>
<proteinExistence type="predicted"/>
<organism evidence="7">
    <name type="scientific">Cyprideis torosa</name>
    <dbReference type="NCBI Taxonomy" id="163714"/>
    <lineage>
        <taxon>Eukaryota</taxon>
        <taxon>Metazoa</taxon>
        <taxon>Ecdysozoa</taxon>
        <taxon>Arthropoda</taxon>
        <taxon>Crustacea</taxon>
        <taxon>Oligostraca</taxon>
        <taxon>Ostracoda</taxon>
        <taxon>Podocopa</taxon>
        <taxon>Podocopida</taxon>
        <taxon>Cytherocopina</taxon>
        <taxon>Cytheroidea</taxon>
        <taxon>Cytherideidae</taxon>
        <taxon>Cyprideis</taxon>
    </lineage>
</organism>
<reference evidence="7" key="1">
    <citation type="submission" date="2020-11" db="EMBL/GenBank/DDBJ databases">
        <authorList>
            <person name="Tran Van P."/>
        </authorList>
    </citation>
    <scope>NUCLEOTIDE SEQUENCE</scope>
</reference>
<dbReference type="Gene3D" id="4.10.280.10">
    <property type="entry name" value="Helix-loop-helix DNA-binding domain"/>
    <property type="match status" value="1"/>
</dbReference>
<dbReference type="Pfam" id="PF00010">
    <property type="entry name" value="HLH"/>
    <property type="match status" value="1"/>
</dbReference>
<feature type="compositionally biased region" description="Low complexity" evidence="6">
    <location>
        <begin position="255"/>
        <end position="281"/>
    </location>
</feature>
<sequence length="585" mass="64075">MLNFTFPIDNRSSSIMLKSHHPSEPQAYPIHRMNPTSHGANPLEWPGSPEQNSMDQSPNLNFGAGLSEDDEQYHRKKCARDPLSHRIIEKRRRDRMNNCLAELSRLIPAAYLKKGRGRIEKTEIIEMTIKHLKHLQAHACSQLESCPLVTNEGSSSGSSSVVSVATTPSNSTSQDQKNKKLQTELESTHTLTVRELIDQYRRGFEDCRMETLGFLVEVEGMYAGDSLCVRLMNHLQKSLDNFTQRVPPPCGTAKSVLGQGFGSSSLSSGSMANGSGNTTSSPSPPSSTLGDSDNSRRKRPQDSTCEEEPPHKTLKVAVKDEEPQAIDLHVSRESSPTRQESDASSKCFGMSKSMRKLDIDRETASPQSGDSSKSGHNSYKFKNTIRQRFTANTSISRFMMDSESSASSSESAKECPRRRACETRYRGDDDVSSGYLSNPPSKHPTEGIPIFALHTSGSYYVPMMMDHHLVANHPIFDCPGDPGPSHPITISLKLFSVSSRENFISSGAPIKSEEYGSISDSPDEGVVSGGSSTAGSIVSVPDIRVVPPPMEKMCPPDSVESACRNNFGRESTVYPGVVRHNSSGK</sequence>
<dbReference type="GO" id="GO:0046983">
    <property type="term" value="F:protein dimerization activity"/>
    <property type="evidence" value="ECO:0007669"/>
    <property type="project" value="InterPro"/>
</dbReference>
<accession>A0A7R8WE17</accession>
<dbReference type="PROSITE" id="PS50888">
    <property type="entry name" value="BHLH"/>
    <property type="match status" value="1"/>
</dbReference>
<evidence type="ECO:0000256" key="5">
    <source>
        <dbReference type="ARBA" id="ARBA00023242"/>
    </source>
</evidence>
<dbReference type="FunFam" id="4.10.280.10:FF:000079">
    <property type="entry name" value="CLUMA_CG001539, isoform A"/>
    <property type="match status" value="1"/>
</dbReference>
<feature type="compositionally biased region" description="Low complexity" evidence="6">
    <location>
        <begin position="157"/>
        <end position="173"/>
    </location>
</feature>
<dbReference type="EMBL" id="OB661129">
    <property type="protein sequence ID" value="CAD7227414.1"/>
    <property type="molecule type" value="Genomic_DNA"/>
</dbReference>
<keyword evidence="2" id="KW-0805">Transcription regulation</keyword>
<dbReference type="SUPFAM" id="SSF47459">
    <property type="entry name" value="HLH, helix-loop-helix DNA-binding domain"/>
    <property type="match status" value="1"/>
</dbReference>
<keyword evidence="3" id="KW-0238">DNA-binding</keyword>
<dbReference type="InterPro" id="IPR011598">
    <property type="entry name" value="bHLH_dom"/>
</dbReference>
<dbReference type="CDD" id="cd11440">
    <property type="entry name" value="bHLH-O_Cwo_like"/>
    <property type="match status" value="1"/>
</dbReference>
<dbReference type="SMART" id="SM00353">
    <property type="entry name" value="HLH"/>
    <property type="match status" value="1"/>
</dbReference>
<name>A0A7R8WE17_9CRUS</name>
<feature type="region of interest" description="Disordered" evidence="6">
    <location>
        <begin position="253"/>
        <end position="378"/>
    </location>
</feature>
<feature type="compositionally biased region" description="Basic and acidic residues" evidence="6">
    <location>
        <begin position="411"/>
        <end position="429"/>
    </location>
</feature>
<keyword evidence="4" id="KW-0804">Transcription</keyword>
<protein>
    <submittedName>
        <fullName evidence="7">Uncharacterized protein</fullName>
    </submittedName>
</protein>
<gene>
    <name evidence="7" type="ORF">CTOB1V02_LOCUS5321</name>
</gene>
<feature type="compositionally biased region" description="Polar residues" evidence="6">
    <location>
        <begin position="364"/>
        <end position="378"/>
    </location>
</feature>
<keyword evidence="5" id="KW-0539">Nucleus</keyword>
<dbReference type="InterPro" id="IPR050370">
    <property type="entry name" value="HES_HEY"/>
</dbReference>
<evidence type="ECO:0000256" key="1">
    <source>
        <dbReference type="ARBA" id="ARBA00004123"/>
    </source>
</evidence>
<evidence type="ECO:0000256" key="4">
    <source>
        <dbReference type="ARBA" id="ARBA00023163"/>
    </source>
</evidence>
<evidence type="ECO:0000256" key="6">
    <source>
        <dbReference type="SAM" id="MobiDB-lite"/>
    </source>
</evidence>
<dbReference type="GO" id="GO:0006355">
    <property type="term" value="P:regulation of DNA-templated transcription"/>
    <property type="evidence" value="ECO:0007669"/>
    <property type="project" value="InterPro"/>
</dbReference>
<dbReference type="GO" id="GO:0003677">
    <property type="term" value="F:DNA binding"/>
    <property type="evidence" value="ECO:0007669"/>
    <property type="project" value="UniProtKB-KW"/>
</dbReference>
<dbReference type="GO" id="GO:0005634">
    <property type="term" value="C:nucleus"/>
    <property type="evidence" value="ECO:0007669"/>
    <property type="project" value="UniProtKB-SubCell"/>
</dbReference>
<feature type="region of interest" description="Disordered" evidence="6">
    <location>
        <begin position="157"/>
        <end position="183"/>
    </location>
</feature>
<comment type="subcellular location">
    <subcellularLocation>
        <location evidence="1">Nucleus</location>
    </subcellularLocation>
</comment>
<dbReference type="Gene3D" id="6.10.250.980">
    <property type="match status" value="1"/>
</dbReference>
<feature type="compositionally biased region" description="Polar residues" evidence="6">
    <location>
        <begin position="333"/>
        <end position="344"/>
    </location>
</feature>
<evidence type="ECO:0000256" key="2">
    <source>
        <dbReference type="ARBA" id="ARBA00023015"/>
    </source>
</evidence>
<dbReference type="PROSITE" id="PS51054">
    <property type="entry name" value="ORANGE"/>
    <property type="match status" value="1"/>
</dbReference>